<name>A0A7R9MRV7_9ACAR</name>
<dbReference type="Proteomes" id="UP000728032">
    <property type="component" value="Unassembled WGS sequence"/>
</dbReference>
<dbReference type="Gene3D" id="3.40.50.1820">
    <property type="entry name" value="alpha/beta hydrolase"/>
    <property type="match status" value="1"/>
</dbReference>
<dbReference type="InterPro" id="IPR029058">
    <property type="entry name" value="AB_hydrolase_fold"/>
</dbReference>
<dbReference type="EMBL" id="OC960470">
    <property type="protein sequence ID" value="CAD7665380.1"/>
    <property type="molecule type" value="Genomic_DNA"/>
</dbReference>
<reference evidence="2" key="1">
    <citation type="submission" date="2020-11" db="EMBL/GenBank/DDBJ databases">
        <authorList>
            <person name="Tran Van P."/>
        </authorList>
    </citation>
    <scope>NUCLEOTIDE SEQUENCE</scope>
</reference>
<sequence length="124" mass="14523">MQIRERILTLWTDFAKHGHSPHFVNYEFPRWKPFDGQTLSYYRIGNDLRPESSYRQSEANFWSHHLPGLFGVSPFVQPLSNKGRPYAALAWTMVAVSVTMFLLIVILLATLYYQRKRQSFSAQP</sequence>
<evidence type="ECO:0008006" key="4">
    <source>
        <dbReference type="Google" id="ProtNLM"/>
    </source>
</evidence>
<feature type="non-terminal residue" evidence="2">
    <location>
        <position position="124"/>
    </location>
</feature>
<dbReference type="OrthoDB" id="19653at2759"/>
<keyword evidence="1" id="KW-0812">Transmembrane</keyword>
<dbReference type="AlphaFoldDB" id="A0A7R9MRV7"/>
<keyword evidence="1" id="KW-0472">Membrane</keyword>
<dbReference type="EMBL" id="CAJPVJ010045645">
    <property type="protein sequence ID" value="CAG2182516.1"/>
    <property type="molecule type" value="Genomic_DNA"/>
</dbReference>
<accession>A0A7R9MRV7</accession>
<dbReference type="SUPFAM" id="SSF53474">
    <property type="entry name" value="alpha/beta-Hydrolases"/>
    <property type="match status" value="1"/>
</dbReference>
<evidence type="ECO:0000313" key="2">
    <source>
        <dbReference type="EMBL" id="CAD7665380.1"/>
    </source>
</evidence>
<gene>
    <name evidence="2" type="ORF">ONB1V03_LOCUS21937</name>
</gene>
<evidence type="ECO:0000256" key="1">
    <source>
        <dbReference type="SAM" id="Phobius"/>
    </source>
</evidence>
<protein>
    <recommendedName>
        <fullName evidence="4">Carboxylesterase type B domain-containing protein</fullName>
    </recommendedName>
</protein>
<proteinExistence type="predicted"/>
<feature type="transmembrane region" description="Helical" evidence="1">
    <location>
        <begin position="88"/>
        <end position="113"/>
    </location>
</feature>
<keyword evidence="3" id="KW-1185">Reference proteome</keyword>
<evidence type="ECO:0000313" key="3">
    <source>
        <dbReference type="Proteomes" id="UP000728032"/>
    </source>
</evidence>
<keyword evidence="1" id="KW-1133">Transmembrane helix</keyword>
<organism evidence="2">
    <name type="scientific">Oppiella nova</name>
    <dbReference type="NCBI Taxonomy" id="334625"/>
    <lineage>
        <taxon>Eukaryota</taxon>
        <taxon>Metazoa</taxon>
        <taxon>Ecdysozoa</taxon>
        <taxon>Arthropoda</taxon>
        <taxon>Chelicerata</taxon>
        <taxon>Arachnida</taxon>
        <taxon>Acari</taxon>
        <taxon>Acariformes</taxon>
        <taxon>Sarcoptiformes</taxon>
        <taxon>Oribatida</taxon>
        <taxon>Brachypylina</taxon>
        <taxon>Oppioidea</taxon>
        <taxon>Oppiidae</taxon>
        <taxon>Oppiella</taxon>
    </lineage>
</organism>